<feature type="region of interest" description="Disordered" evidence="1">
    <location>
        <begin position="1"/>
        <end position="161"/>
    </location>
</feature>
<evidence type="ECO:0000313" key="4">
    <source>
        <dbReference type="Proteomes" id="UP001432322"/>
    </source>
</evidence>
<accession>A0AAV5V9Z1</accession>
<feature type="compositionally biased region" description="Polar residues" evidence="1">
    <location>
        <begin position="147"/>
        <end position="159"/>
    </location>
</feature>
<dbReference type="InterPro" id="IPR017896">
    <property type="entry name" value="4Fe4S_Fe-S-bd"/>
</dbReference>
<dbReference type="Pfam" id="PF21039">
    <property type="entry name" value="CEP104_ZnF"/>
    <property type="match status" value="1"/>
</dbReference>
<dbReference type="Pfam" id="PF21040">
    <property type="entry name" value="CEP104-like_TOG"/>
    <property type="match status" value="1"/>
</dbReference>
<evidence type="ECO:0000313" key="3">
    <source>
        <dbReference type="EMBL" id="GMT14700.1"/>
    </source>
</evidence>
<comment type="caution">
    <text evidence="3">The sequence shown here is derived from an EMBL/GenBank/DDBJ whole genome shotgun (WGS) entry which is preliminary data.</text>
</comment>
<dbReference type="PANTHER" id="PTHR13371:SF0">
    <property type="entry name" value="CENTROSOMAL PROTEIN OF 104 KDA"/>
    <property type="match status" value="1"/>
</dbReference>
<dbReference type="PANTHER" id="PTHR13371">
    <property type="entry name" value="GLYCINE-, GLUTAMATE-, THIENYLCYCLOHEXYLPIPERIDINE-BINDING PROTEIN"/>
    <property type="match status" value="1"/>
</dbReference>
<gene>
    <name evidence="3" type="ORF">PFISCL1PPCAC_5997</name>
</gene>
<feature type="compositionally biased region" description="Basic and acidic residues" evidence="1">
    <location>
        <begin position="1"/>
        <end position="10"/>
    </location>
</feature>
<feature type="compositionally biased region" description="Basic and acidic residues" evidence="1">
    <location>
        <begin position="20"/>
        <end position="29"/>
    </location>
</feature>
<dbReference type="AlphaFoldDB" id="A0AAV5V9Z1"/>
<evidence type="ECO:0000259" key="2">
    <source>
        <dbReference type="PROSITE" id="PS51379"/>
    </source>
</evidence>
<organism evidence="3 4">
    <name type="scientific">Pristionchus fissidentatus</name>
    <dbReference type="NCBI Taxonomy" id="1538716"/>
    <lineage>
        <taxon>Eukaryota</taxon>
        <taxon>Metazoa</taxon>
        <taxon>Ecdysozoa</taxon>
        <taxon>Nematoda</taxon>
        <taxon>Chromadorea</taxon>
        <taxon>Rhabditida</taxon>
        <taxon>Rhabditina</taxon>
        <taxon>Diplogasteromorpha</taxon>
        <taxon>Diplogasteroidea</taxon>
        <taxon>Neodiplogasteridae</taxon>
        <taxon>Pristionchus</taxon>
    </lineage>
</organism>
<feature type="compositionally biased region" description="Basic and acidic residues" evidence="1">
    <location>
        <begin position="98"/>
        <end position="130"/>
    </location>
</feature>
<reference evidence="3" key="1">
    <citation type="submission" date="2023-10" db="EMBL/GenBank/DDBJ databases">
        <title>Genome assembly of Pristionchus species.</title>
        <authorList>
            <person name="Yoshida K."/>
            <person name="Sommer R.J."/>
        </authorList>
    </citation>
    <scope>NUCLEOTIDE SEQUENCE</scope>
    <source>
        <strain evidence="3">RS5133</strain>
    </source>
</reference>
<dbReference type="InterPro" id="IPR011989">
    <property type="entry name" value="ARM-like"/>
</dbReference>
<dbReference type="EMBL" id="BTSY01000002">
    <property type="protein sequence ID" value="GMT14700.1"/>
    <property type="molecule type" value="Genomic_DNA"/>
</dbReference>
<sequence>RDESPGERTLKSILRRRRPVSVDRSEKCHRIPSPLPQSATSSNSSRSSDRNGRNKKLASAHRSSSFSSPSSSSRRPSSSNRNMFLEKENMIVPAVLRRQGELERTNREREEKERAEREARERARKNERVVRLNYTDSDDDRRASDSELSVSPSQLNPTPSRRIEDLYDLVHPDEKSAMNQGVLVFGGETMSKVYAKEWELRKEGLREIRASLKKMEGNKRAAEDSIQPLINILSRSLRDKLYNVYSEALSLLEYTCTEFIPKNNLHSHTSPLGESVHETIVNKAGDAINDRRSALETTKAVKEILGRDGKVAKTFMNKFIKSKEREGTRAEKGRAKIIQEAAEDHNAPNNEIGLSSLNVARFGAACMKSTDSEIRVIGKDLFLRVYKSPSADQSRLRKFLPSKGTHEAQSSIYKLLYAEMDGHRYTSIKPSLPEPRKRSNSKSSKSVRIREDAKEGTDDVDYDKMCMFCGQTSESFTPSQLDIHYLTDCPMLTSCSHCNEVIEVCEMRHHLIEDCRAKGLYKQCPTCREPIERKDYHRHIGKKNCHPSPTNCTRCLLCGCEICPSNDLGWRKHLLNECDKGRRRRKTKGQSERSNHTLHFIPR</sequence>
<dbReference type="Gene3D" id="1.25.10.10">
    <property type="entry name" value="Leucine-rich Repeat Variant"/>
    <property type="match status" value="1"/>
</dbReference>
<dbReference type="GO" id="GO:0005929">
    <property type="term" value="C:cilium"/>
    <property type="evidence" value="ECO:0007669"/>
    <property type="project" value="TreeGrafter"/>
</dbReference>
<dbReference type="Proteomes" id="UP001432322">
    <property type="component" value="Unassembled WGS sequence"/>
</dbReference>
<protein>
    <recommendedName>
        <fullName evidence="2">4Fe-4S ferredoxin-type domain-containing protein</fullName>
    </recommendedName>
</protein>
<proteinExistence type="predicted"/>
<dbReference type="InterPro" id="IPR052607">
    <property type="entry name" value="CEP104-like"/>
</dbReference>
<name>A0AAV5V9Z1_9BILA</name>
<feature type="compositionally biased region" description="Low complexity" evidence="1">
    <location>
        <begin position="62"/>
        <end position="82"/>
    </location>
</feature>
<feature type="non-terminal residue" evidence="3">
    <location>
        <position position="1"/>
    </location>
</feature>
<feature type="domain" description="4Fe-4S ferredoxin-type" evidence="2">
    <location>
        <begin position="543"/>
        <end position="573"/>
    </location>
</feature>
<dbReference type="PROSITE" id="PS51379">
    <property type="entry name" value="4FE4S_FER_2"/>
    <property type="match status" value="1"/>
</dbReference>
<keyword evidence="4" id="KW-1185">Reference proteome</keyword>
<feature type="region of interest" description="Disordered" evidence="1">
    <location>
        <begin position="427"/>
        <end position="455"/>
    </location>
</feature>
<evidence type="ECO:0000256" key="1">
    <source>
        <dbReference type="SAM" id="MobiDB-lite"/>
    </source>
</evidence>
<dbReference type="InterPro" id="IPR048738">
    <property type="entry name" value="CEP104_Znf"/>
</dbReference>